<feature type="compositionally biased region" description="Polar residues" evidence="1">
    <location>
        <begin position="9"/>
        <end position="20"/>
    </location>
</feature>
<reference evidence="2" key="1">
    <citation type="submission" date="2023-07" db="EMBL/GenBank/DDBJ databases">
        <title>draft genome sequence of fig (Ficus carica).</title>
        <authorList>
            <person name="Takahashi T."/>
            <person name="Nishimura K."/>
        </authorList>
    </citation>
    <scope>NUCLEOTIDE SEQUENCE</scope>
</reference>
<keyword evidence="3" id="KW-1185">Reference proteome</keyword>
<name>A0AA88DZ40_FICCA</name>
<evidence type="ECO:0000313" key="2">
    <source>
        <dbReference type="EMBL" id="GMN61739.1"/>
    </source>
</evidence>
<accession>A0AA88DZ40</accession>
<sequence>MKHRRNNRRPSTNIAAATQQECERPMPEPRPPLPSPTTPAPSAVRRSESRPPWAAQIG</sequence>
<organism evidence="2 3">
    <name type="scientific">Ficus carica</name>
    <name type="common">Common fig</name>
    <dbReference type="NCBI Taxonomy" id="3494"/>
    <lineage>
        <taxon>Eukaryota</taxon>
        <taxon>Viridiplantae</taxon>
        <taxon>Streptophyta</taxon>
        <taxon>Embryophyta</taxon>
        <taxon>Tracheophyta</taxon>
        <taxon>Spermatophyta</taxon>
        <taxon>Magnoliopsida</taxon>
        <taxon>eudicotyledons</taxon>
        <taxon>Gunneridae</taxon>
        <taxon>Pentapetalae</taxon>
        <taxon>rosids</taxon>
        <taxon>fabids</taxon>
        <taxon>Rosales</taxon>
        <taxon>Moraceae</taxon>
        <taxon>Ficeae</taxon>
        <taxon>Ficus</taxon>
    </lineage>
</organism>
<evidence type="ECO:0000256" key="1">
    <source>
        <dbReference type="SAM" id="MobiDB-lite"/>
    </source>
</evidence>
<protein>
    <submittedName>
        <fullName evidence="2">Uncharacterized protein</fullName>
    </submittedName>
</protein>
<evidence type="ECO:0000313" key="3">
    <source>
        <dbReference type="Proteomes" id="UP001187192"/>
    </source>
</evidence>
<feature type="compositionally biased region" description="Pro residues" evidence="1">
    <location>
        <begin position="28"/>
        <end position="39"/>
    </location>
</feature>
<dbReference type="AlphaFoldDB" id="A0AA88DZ40"/>
<comment type="caution">
    <text evidence="2">The sequence shown here is derived from an EMBL/GenBank/DDBJ whole genome shotgun (WGS) entry which is preliminary data.</text>
</comment>
<gene>
    <name evidence="2" type="ORF">TIFTF001_030832</name>
</gene>
<dbReference type="EMBL" id="BTGU01000117">
    <property type="protein sequence ID" value="GMN61739.1"/>
    <property type="molecule type" value="Genomic_DNA"/>
</dbReference>
<feature type="region of interest" description="Disordered" evidence="1">
    <location>
        <begin position="1"/>
        <end position="58"/>
    </location>
</feature>
<proteinExistence type="predicted"/>
<dbReference type="Proteomes" id="UP001187192">
    <property type="component" value="Unassembled WGS sequence"/>
</dbReference>